<dbReference type="AlphaFoldDB" id="A0A8S9TVI8"/>
<dbReference type="Proteomes" id="UP000704712">
    <property type="component" value="Unassembled WGS sequence"/>
</dbReference>
<evidence type="ECO:0000256" key="1">
    <source>
        <dbReference type="SAM" id="MobiDB-lite"/>
    </source>
</evidence>
<reference evidence="2" key="1">
    <citation type="submission" date="2020-03" db="EMBL/GenBank/DDBJ databases">
        <title>Hybrid Assembly of Korean Phytophthora infestans isolates.</title>
        <authorList>
            <person name="Prokchorchik M."/>
            <person name="Lee Y."/>
            <person name="Seo J."/>
            <person name="Cho J.-H."/>
            <person name="Park Y.-E."/>
            <person name="Jang D.-C."/>
            <person name="Im J.-S."/>
            <person name="Choi J.-G."/>
            <person name="Park H.-J."/>
            <person name="Lee G.-B."/>
            <person name="Lee Y.-G."/>
            <person name="Hong S.-Y."/>
            <person name="Cho K."/>
            <person name="Sohn K.H."/>
        </authorList>
    </citation>
    <scope>NUCLEOTIDE SEQUENCE</scope>
    <source>
        <strain evidence="2">KR_2_A2</strain>
    </source>
</reference>
<name>A0A8S9TVI8_PHYIN</name>
<feature type="compositionally biased region" description="Basic residues" evidence="1">
    <location>
        <begin position="77"/>
        <end position="94"/>
    </location>
</feature>
<proteinExistence type="predicted"/>
<feature type="compositionally biased region" description="Basic and acidic residues" evidence="1">
    <location>
        <begin position="97"/>
        <end position="107"/>
    </location>
</feature>
<dbReference type="EMBL" id="JAACNO010002503">
    <property type="protein sequence ID" value="KAF4132711.1"/>
    <property type="molecule type" value="Genomic_DNA"/>
</dbReference>
<comment type="caution">
    <text evidence="2">The sequence shown here is derived from an EMBL/GenBank/DDBJ whole genome shotgun (WGS) entry which is preliminary data.</text>
</comment>
<feature type="region of interest" description="Disordered" evidence="1">
    <location>
        <begin position="74"/>
        <end position="109"/>
    </location>
</feature>
<organism evidence="2 3">
    <name type="scientific">Phytophthora infestans</name>
    <name type="common">Potato late blight agent</name>
    <name type="synonym">Botrytis infestans</name>
    <dbReference type="NCBI Taxonomy" id="4787"/>
    <lineage>
        <taxon>Eukaryota</taxon>
        <taxon>Sar</taxon>
        <taxon>Stramenopiles</taxon>
        <taxon>Oomycota</taxon>
        <taxon>Peronosporomycetes</taxon>
        <taxon>Peronosporales</taxon>
        <taxon>Peronosporaceae</taxon>
        <taxon>Phytophthora</taxon>
    </lineage>
</organism>
<sequence length="122" mass="13918">MRGLPVVTDENDDVPQELPEHQKMLQVAAWLPMRAHIQVEVLVLPRLRAKKKRTTTAVTWRLLTRELLQQINEVPNAKKKAKATGKKSSKRKQVRNSNEKTSARRSEPVTTSVVAFIEETLV</sequence>
<evidence type="ECO:0000313" key="2">
    <source>
        <dbReference type="EMBL" id="KAF4132711.1"/>
    </source>
</evidence>
<gene>
    <name evidence="2" type="ORF">GN958_ATG18090</name>
</gene>
<accession>A0A8S9TVI8</accession>
<protein>
    <submittedName>
        <fullName evidence="2">Uncharacterized protein</fullName>
    </submittedName>
</protein>
<evidence type="ECO:0000313" key="3">
    <source>
        <dbReference type="Proteomes" id="UP000704712"/>
    </source>
</evidence>